<dbReference type="OrthoDB" id="9807664at2"/>
<evidence type="ECO:0000313" key="2">
    <source>
        <dbReference type="EMBL" id="KPC54645.1"/>
    </source>
</evidence>
<dbReference type="GO" id="GO:0006284">
    <property type="term" value="P:base-excision repair"/>
    <property type="evidence" value="ECO:0007669"/>
    <property type="project" value="InterPro"/>
</dbReference>
<keyword evidence="3" id="KW-1185">Reference proteome</keyword>
<keyword evidence="2" id="KW-0378">Hydrolase</keyword>
<evidence type="ECO:0000313" key="3">
    <source>
        <dbReference type="Proteomes" id="UP000037939"/>
    </source>
</evidence>
<dbReference type="PANTHER" id="PTHR30037:SF4">
    <property type="entry name" value="DNA-3-METHYLADENINE GLYCOSYLASE I"/>
    <property type="match status" value="1"/>
</dbReference>
<organism evidence="2 3">
    <name type="scientific">Amantichitinum ursilacus</name>
    <dbReference type="NCBI Taxonomy" id="857265"/>
    <lineage>
        <taxon>Bacteria</taxon>
        <taxon>Pseudomonadati</taxon>
        <taxon>Pseudomonadota</taxon>
        <taxon>Betaproteobacteria</taxon>
        <taxon>Neisseriales</taxon>
        <taxon>Chitinibacteraceae</taxon>
        <taxon>Amantichitinum</taxon>
    </lineage>
</organism>
<dbReference type="PANTHER" id="PTHR30037">
    <property type="entry name" value="DNA-3-METHYLADENINE GLYCOSYLASE 1"/>
    <property type="match status" value="1"/>
</dbReference>
<keyword evidence="1" id="KW-0862">Zinc</keyword>
<dbReference type="InterPro" id="IPR005019">
    <property type="entry name" value="Adenine_glyco"/>
</dbReference>
<proteinExistence type="predicted"/>
<dbReference type="EMBL" id="LAQT01000002">
    <property type="protein sequence ID" value="KPC54645.1"/>
    <property type="molecule type" value="Genomic_DNA"/>
</dbReference>
<comment type="caution">
    <text evidence="2">The sequence shown here is derived from an EMBL/GenBank/DDBJ whole genome shotgun (WGS) entry which is preliminary data.</text>
</comment>
<dbReference type="SUPFAM" id="SSF48150">
    <property type="entry name" value="DNA-glycosylase"/>
    <property type="match status" value="1"/>
</dbReference>
<dbReference type="Gene3D" id="1.10.340.30">
    <property type="entry name" value="Hypothetical protein, domain 2"/>
    <property type="match status" value="1"/>
</dbReference>
<keyword evidence="1" id="KW-0479">Metal-binding</keyword>
<name>A0A0N0XKE9_9NEIS</name>
<feature type="binding site" evidence="1">
    <location>
        <position position="178"/>
    </location>
    <ligand>
        <name>Zn(2+)</name>
        <dbReference type="ChEBI" id="CHEBI:29105"/>
    </ligand>
</feature>
<feature type="binding site" evidence="1">
    <location>
        <position position="7"/>
    </location>
    <ligand>
        <name>Zn(2+)</name>
        <dbReference type="ChEBI" id="CHEBI:29105"/>
    </ligand>
</feature>
<dbReference type="Pfam" id="PF03352">
    <property type="entry name" value="Adenine_glyco"/>
    <property type="match status" value="1"/>
</dbReference>
<accession>A0A0N0XKE9</accession>
<dbReference type="AlphaFoldDB" id="A0A0N0XKE9"/>
<protein>
    <submittedName>
        <fullName evidence="2">DNA-3-methyladenine glycosylase 1</fullName>
        <ecNumber evidence="2">3.2.2.20</ecNumber>
    </submittedName>
</protein>
<dbReference type="RefSeq" id="WP_053936428.1">
    <property type="nucleotide sequence ID" value="NZ_LAQT01000002.1"/>
</dbReference>
<dbReference type="EC" id="3.2.2.20" evidence="2"/>
<feature type="binding site" evidence="1">
    <location>
        <position position="20"/>
    </location>
    <ligand>
        <name>Zn(2+)</name>
        <dbReference type="ChEBI" id="CHEBI:29105"/>
    </ligand>
</feature>
<dbReference type="PATRIC" id="fig|857265.3.peg.756"/>
<feature type="binding site" evidence="1">
    <location>
        <position position="174"/>
    </location>
    <ligand>
        <name>Zn(2+)</name>
        <dbReference type="ChEBI" id="CHEBI:29105"/>
    </ligand>
</feature>
<reference evidence="2 3" key="1">
    <citation type="submission" date="2015-07" db="EMBL/GenBank/DDBJ databases">
        <title>Draft genome sequence of the Amantichitinum ursilacus IGB-41, a new chitin-degrading bacterium.</title>
        <authorList>
            <person name="Kirstahler P."/>
            <person name="Guenther M."/>
            <person name="Grumaz C."/>
            <person name="Rupp S."/>
            <person name="Zibek S."/>
            <person name="Sohn K."/>
        </authorList>
    </citation>
    <scope>NUCLEOTIDE SEQUENCE [LARGE SCALE GENOMIC DNA]</scope>
    <source>
        <strain evidence="2 3">IGB-41</strain>
    </source>
</reference>
<dbReference type="InterPro" id="IPR052891">
    <property type="entry name" value="DNA-3mA_glycosylase"/>
</dbReference>
<gene>
    <name evidence="2" type="primary">tag</name>
    <name evidence="2" type="ORF">WG78_03700</name>
</gene>
<dbReference type="InterPro" id="IPR011257">
    <property type="entry name" value="DNA_glycosylase"/>
</dbReference>
<dbReference type="Proteomes" id="UP000037939">
    <property type="component" value="Unassembled WGS sequence"/>
</dbReference>
<dbReference type="GO" id="GO:0046872">
    <property type="term" value="F:metal ion binding"/>
    <property type="evidence" value="ECO:0007669"/>
    <property type="project" value="UniProtKB-KW"/>
</dbReference>
<sequence length="192" mass="21409">MTQPHRCAWAQNDPLMSQYHDTEWGVPEYDSRALWEKLILDGFQSGLSWRTILYRRDAFRHAFAGFDPVKIAAFTAADVERLLQDSGIIRSRQKIEAAIGNAKAYLAMQAAGEDFSDWAWAFVEGTPLQNSGPVPAQTELSLTISKALKKRGFKFVGPVVVYAWMQAVGMVNDHAADCFCRNGPVQTADPRA</sequence>
<evidence type="ECO:0000256" key="1">
    <source>
        <dbReference type="PIRSR" id="PIRSR605019-1"/>
    </source>
</evidence>
<keyword evidence="2" id="KW-0326">Glycosidase</keyword>
<dbReference type="GO" id="GO:0008725">
    <property type="term" value="F:DNA-3-methyladenine glycosylase activity"/>
    <property type="evidence" value="ECO:0007669"/>
    <property type="project" value="UniProtKB-EC"/>
</dbReference>